<sequence>MNNNFVESYNSVVAKFVGGKRVKYSLRGSYNTRCMTTVSSFNFGPEYMRKLFKQATKKSPGKFTKRFISKLLKNKTYARTSKNRLNFEQKQLQSKKFAGPDTDYGDLYNELGCEELSLSAEGVEEKKLEFLTSLIKSVEEIHEVERATIEQSQLHVANKQICYFVVWTPKEKTERDDKFWTTKMESQLVQFYKKYLVAEKVQPNILI</sequence>
<dbReference type="AlphaFoldDB" id="A0A6G0U559"/>
<dbReference type="OrthoDB" id="6617912at2759"/>
<comment type="caution">
    <text evidence="1">The sequence shown here is derived from an EMBL/GenBank/DDBJ whole genome shotgun (WGS) entry which is preliminary data.</text>
</comment>
<dbReference type="Proteomes" id="UP000475862">
    <property type="component" value="Unassembled WGS sequence"/>
</dbReference>
<gene>
    <name evidence="1" type="ORF">AGLY_001393</name>
</gene>
<name>A0A6G0U559_APHGL</name>
<reference evidence="1 2" key="1">
    <citation type="submission" date="2019-08" db="EMBL/GenBank/DDBJ databases">
        <title>The genome of the soybean aphid Biotype 1, its phylome, world population structure and adaptation to the North American continent.</title>
        <authorList>
            <person name="Giordano R."/>
            <person name="Donthu R.K."/>
            <person name="Hernandez A.G."/>
            <person name="Wright C.L."/>
            <person name="Zimin A.V."/>
        </authorList>
    </citation>
    <scope>NUCLEOTIDE SEQUENCE [LARGE SCALE GENOMIC DNA]</scope>
    <source>
        <tissue evidence="1">Whole aphids</tissue>
    </source>
</reference>
<evidence type="ECO:0000313" key="1">
    <source>
        <dbReference type="EMBL" id="KAE9544214.1"/>
    </source>
</evidence>
<proteinExistence type="predicted"/>
<dbReference type="InterPro" id="IPR011604">
    <property type="entry name" value="PDDEXK-like_dom_sf"/>
</dbReference>
<dbReference type="Gene3D" id="3.90.320.10">
    <property type="match status" value="1"/>
</dbReference>
<protein>
    <submittedName>
        <fullName evidence="1">Uncharacterized protein</fullName>
    </submittedName>
</protein>
<evidence type="ECO:0000313" key="2">
    <source>
        <dbReference type="Proteomes" id="UP000475862"/>
    </source>
</evidence>
<organism evidence="1 2">
    <name type="scientific">Aphis glycines</name>
    <name type="common">Soybean aphid</name>
    <dbReference type="NCBI Taxonomy" id="307491"/>
    <lineage>
        <taxon>Eukaryota</taxon>
        <taxon>Metazoa</taxon>
        <taxon>Ecdysozoa</taxon>
        <taxon>Arthropoda</taxon>
        <taxon>Hexapoda</taxon>
        <taxon>Insecta</taxon>
        <taxon>Pterygota</taxon>
        <taxon>Neoptera</taxon>
        <taxon>Paraneoptera</taxon>
        <taxon>Hemiptera</taxon>
        <taxon>Sternorrhyncha</taxon>
        <taxon>Aphidomorpha</taxon>
        <taxon>Aphidoidea</taxon>
        <taxon>Aphididae</taxon>
        <taxon>Aphidini</taxon>
        <taxon>Aphis</taxon>
        <taxon>Aphis</taxon>
    </lineage>
</organism>
<keyword evidence="2" id="KW-1185">Reference proteome</keyword>
<dbReference type="EMBL" id="VYZN01000002">
    <property type="protein sequence ID" value="KAE9544214.1"/>
    <property type="molecule type" value="Genomic_DNA"/>
</dbReference>
<accession>A0A6G0U559</accession>